<dbReference type="AlphaFoldDB" id="A0A507C9Q5"/>
<dbReference type="GO" id="GO:0003676">
    <property type="term" value="F:nucleic acid binding"/>
    <property type="evidence" value="ECO:0007669"/>
    <property type="project" value="InterPro"/>
</dbReference>
<comment type="caution">
    <text evidence="8">The sequence shown here is derived from an EMBL/GenBank/DDBJ whole genome shotgun (WGS) entry which is preliminary data.</text>
</comment>
<dbReference type="OrthoDB" id="5423336at2759"/>
<dbReference type="VEuPathDB" id="FungiDB:SeMB42_g04024"/>
<evidence type="ECO:0000256" key="6">
    <source>
        <dbReference type="SAM" id="MobiDB-lite"/>
    </source>
</evidence>
<organism evidence="8 9">
    <name type="scientific">Synchytrium endobioticum</name>
    <dbReference type="NCBI Taxonomy" id="286115"/>
    <lineage>
        <taxon>Eukaryota</taxon>
        <taxon>Fungi</taxon>
        <taxon>Fungi incertae sedis</taxon>
        <taxon>Chytridiomycota</taxon>
        <taxon>Chytridiomycota incertae sedis</taxon>
        <taxon>Chytridiomycetes</taxon>
        <taxon>Synchytriales</taxon>
        <taxon>Synchytriaceae</taxon>
        <taxon>Synchytrium</taxon>
    </lineage>
</organism>
<comment type="catalytic activity">
    <reaction evidence="4">
        <text>DNA(n) + a 2'-deoxyribonucleoside 5'-triphosphate = DNA(n+1) + diphosphate</text>
        <dbReference type="Rhea" id="RHEA:22508"/>
        <dbReference type="Rhea" id="RHEA-COMP:17339"/>
        <dbReference type="Rhea" id="RHEA-COMP:17340"/>
        <dbReference type="ChEBI" id="CHEBI:33019"/>
        <dbReference type="ChEBI" id="CHEBI:61560"/>
        <dbReference type="ChEBI" id="CHEBI:173112"/>
        <dbReference type="EC" id="2.7.7.49"/>
    </reaction>
</comment>
<keyword evidence="8" id="KW-0239">DNA-directed DNA polymerase</keyword>
<dbReference type="InterPro" id="IPR001584">
    <property type="entry name" value="Integrase_cat-core"/>
</dbReference>
<proteinExistence type="predicted"/>
<keyword evidence="8" id="KW-0548">Nucleotidyltransferase</keyword>
<dbReference type="PANTHER" id="PTHR42648">
    <property type="entry name" value="TRANSPOSASE, PUTATIVE-RELATED"/>
    <property type="match status" value="1"/>
</dbReference>
<dbReference type="CDD" id="cd09272">
    <property type="entry name" value="RNase_HI_RT_Ty1"/>
    <property type="match status" value="1"/>
</dbReference>
<evidence type="ECO:0000256" key="5">
    <source>
        <dbReference type="ARBA" id="ARBA00049244"/>
    </source>
</evidence>
<evidence type="ECO:0000256" key="1">
    <source>
        <dbReference type="ARBA" id="ARBA00022578"/>
    </source>
</evidence>
<dbReference type="GO" id="GO:0003887">
    <property type="term" value="F:DNA-directed DNA polymerase activity"/>
    <property type="evidence" value="ECO:0007669"/>
    <property type="project" value="UniProtKB-KW"/>
</dbReference>
<feature type="domain" description="Integrase catalytic" evidence="7">
    <location>
        <begin position="27"/>
        <end position="204"/>
    </location>
</feature>
<dbReference type="PROSITE" id="PS50994">
    <property type="entry name" value="INTEGRASE"/>
    <property type="match status" value="1"/>
</dbReference>
<dbReference type="InterPro" id="IPR036397">
    <property type="entry name" value="RNaseH_sf"/>
</dbReference>
<dbReference type="GO" id="GO:0046872">
    <property type="term" value="F:metal ion binding"/>
    <property type="evidence" value="ECO:0007669"/>
    <property type="project" value="UniProtKB-KW"/>
</dbReference>
<dbReference type="GO" id="GO:0016787">
    <property type="term" value="F:hydrolase activity"/>
    <property type="evidence" value="ECO:0007669"/>
    <property type="project" value="UniProtKB-KW"/>
</dbReference>
<protein>
    <submittedName>
        <fullName evidence="8">DNA-directed DNA polymerase</fullName>
    </submittedName>
</protein>
<keyword evidence="3" id="KW-0378">Hydrolase</keyword>
<dbReference type="GO" id="GO:0003964">
    <property type="term" value="F:RNA-directed DNA polymerase activity"/>
    <property type="evidence" value="ECO:0007669"/>
    <property type="project" value="UniProtKB-EC"/>
</dbReference>
<dbReference type="GO" id="GO:0005634">
    <property type="term" value="C:nucleus"/>
    <property type="evidence" value="ECO:0007669"/>
    <property type="project" value="UniProtKB-ARBA"/>
</dbReference>
<dbReference type="SUPFAM" id="SSF53098">
    <property type="entry name" value="Ribonuclease H-like"/>
    <property type="match status" value="1"/>
</dbReference>
<dbReference type="Pfam" id="PF25597">
    <property type="entry name" value="SH3_retrovirus"/>
    <property type="match status" value="1"/>
</dbReference>
<sequence length="1011" mass="116021">MESRELAQHLSDAGNEDICIPCVVGKSTRKPFSETGDIEYDILERIDIDTIGPLNPNSMGYKYVLVMIDNCSRKTGVALLKSRNESFYNILIILFRWLQEWPNKQTRVIRLDNATEFKCTAFQQFCDANGILLSYSIPYEHETNGIAEAFVKKVTYVQRTILAASNLPNTAWSLSYLHANSLLNMWPHSALQYATPYESFSGMKPSIKHLRPFGCEVWVLVPPERRTKLQDRAKRMIYIGFISKSVVKVIDTITGRITAVRFQHCTFKENVFPELEADFTRKDSWHSDEFKEEAANQLVTSMLKQRYSLMKNNAEMAQKHAQDAQMSSPVEGEQAQYEIEQSTLMPTQTRSEGATRHYTDKNEQPVHPIVMPTPTTPSEGLKGQERAGQKAQESSKRKRVYWDEIPADYQPPKEHTVDTTLPRLREKIIPTSKTTATEEMTTQRPRKRFVTSHLNENGGDTNTLHSHVMETCTDRVAEETIPKTLKQAQSLPQWELWRAAISKEYKSLETRKVFGPVIELPPNKTLIGSRLILTIKSQPSKIYKARLVAQGFSQKYGKDYTETYAPVLDIATYRYLLGIATQMQWQMHALDVQTAYLYGELDEDIYMKVPEGIEAPSNLKQPCVKLLKSLYGLKQSGRQWYKRYSDVLKGEGYTNTEEVPSVFFKNTAHGPSITSIYVDDTNVMGNKEAVKQTKEMLTKNFQMKDFGQVTACIGVQIEHIKDGTFIHQTVMTKKILMAINLENTSMRKIPLEVRNVEFEKDVYSKQKDTEELYPYIQSYQAYIGMLSYLANTTRPDISFSVNLLARFSNAPTWRHYSGIRQICQYLNGTMDHGLFYPRIKGQRPLIQMYSDAGYKSDSSTLISQTGYVYTLNGTAFLWRSNKQTITATSTFESELIALYEGIREFVWLKNFTNSLQQTLDLDILQTPIDVFVDNQSAVKQINQGYIRTQSNKHIDPKYYRTREFISNGDIRVHHIPGDENPADLFTKTLNVSRLRTHCDKLGLRSRQSFTQ</sequence>
<name>A0A507C9Q5_9FUNG</name>
<dbReference type="InterPro" id="IPR013103">
    <property type="entry name" value="RVT_2"/>
</dbReference>
<evidence type="ECO:0000256" key="3">
    <source>
        <dbReference type="ARBA" id="ARBA00022801"/>
    </source>
</evidence>
<dbReference type="EMBL" id="QEAM01000720">
    <property type="protein sequence ID" value="TPX36078.1"/>
    <property type="molecule type" value="Genomic_DNA"/>
</dbReference>
<keyword evidence="2" id="KW-0479">Metal-binding</keyword>
<feature type="region of interest" description="Disordered" evidence="6">
    <location>
        <begin position="364"/>
        <end position="398"/>
    </location>
</feature>
<keyword evidence="1" id="KW-0815">Transposition</keyword>
<gene>
    <name evidence="8" type="ORF">SeLEV6574_g08109</name>
</gene>
<dbReference type="Pfam" id="PF00665">
    <property type="entry name" value="rve"/>
    <property type="match status" value="1"/>
</dbReference>
<evidence type="ECO:0000256" key="4">
    <source>
        <dbReference type="ARBA" id="ARBA00048173"/>
    </source>
</evidence>
<dbReference type="InterPro" id="IPR057670">
    <property type="entry name" value="SH3_retrovirus"/>
</dbReference>
<evidence type="ECO:0000313" key="8">
    <source>
        <dbReference type="EMBL" id="TPX36078.1"/>
    </source>
</evidence>
<dbReference type="InterPro" id="IPR039537">
    <property type="entry name" value="Retrotran_Ty1/copia-like"/>
</dbReference>
<dbReference type="InterPro" id="IPR043502">
    <property type="entry name" value="DNA/RNA_pol_sf"/>
</dbReference>
<keyword evidence="8" id="KW-0808">Transferase</keyword>
<dbReference type="Pfam" id="PF07727">
    <property type="entry name" value="RVT_2"/>
    <property type="match status" value="1"/>
</dbReference>
<dbReference type="PANTHER" id="PTHR42648:SF25">
    <property type="entry name" value="RNA-DIRECTED DNA POLYMERASE"/>
    <property type="match status" value="1"/>
</dbReference>
<accession>A0A507C9Q5</accession>
<comment type="catalytic activity">
    <reaction evidence="5">
        <text>DNA(n) + a 2'-deoxyribonucleoside 5'-triphosphate = DNA(n+1) + diphosphate</text>
        <dbReference type="Rhea" id="RHEA:22508"/>
        <dbReference type="Rhea" id="RHEA-COMP:17339"/>
        <dbReference type="Rhea" id="RHEA-COMP:17340"/>
        <dbReference type="ChEBI" id="CHEBI:33019"/>
        <dbReference type="ChEBI" id="CHEBI:61560"/>
        <dbReference type="ChEBI" id="CHEBI:173112"/>
        <dbReference type="EC" id="2.7.7.7"/>
    </reaction>
</comment>
<dbReference type="GO" id="GO:0015074">
    <property type="term" value="P:DNA integration"/>
    <property type="evidence" value="ECO:0007669"/>
    <property type="project" value="InterPro"/>
</dbReference>
<dbReference type="GO" id="GO:0032196">
    <property type="term" value="P:transposition"/>
    <property type="evidence" value="ECO:0007669"/>
    <property type="project" value="UniProtKB-KW"/>
</dbReference>
<evidence type="ECO:0000313" key="9">
    <source>
        <dbReference type="Proteomes" id="UP000320475"/>
    </source>
</evidence>
<dbReference type="SUPFAM" id="SSF56672">
    <property type="entry name" value="DNA/RNA polymerases"/>
    <property type="match status" value="1"/>
</dbReference>
<dbReference type="VEuPathDB" id="FungiDB:SeMB42_g01046"/>
<evidence type="ECO:0000256" key="2">
    <source>
        <dbReference type="ARBA" id="ARBA00022723"/>
    </source>
</evidence>
<dbReference type="Proteomes" id="UP000320475">
    <property type="component" value="Unassembled WGS sequence"/>
</dbReference>
<evidence type="ECO:0000259" key="7">
    <source>
        <dbReference type="PROSITE" id="PS50994"/>
    </source>
</evidence>
<dbReference type="InterPro" id="IPR012337">
    <property type="entry name" value="RNaseH-like_sf"/>
</dbReference>
<reference evidence="8 9" key="1">
    <citation type="journal article" date="2019" name="Sci. Rep.">
        <title>Comparative genomics of chytrid fungi reveal insights into the obligate biotrophic and pathogenic lifestyle of Synchytrium endobioticum.</title>
        <authorList>
            <person name="van de Vossenberg B.T.L.H."/>
            <person name="Warris S."/>
            <person name="Nguyen H.D.T."/>
            <person name="van Gent-Pelzer M.P.E."/>
            <person name="Joly D.L."/>
            <person name="van de Geest H.C."/>
            <person name="Bonants P.J.M."/>
            <person name="Smith D.S."/>
            <person name="Levesque C.A."/>
            <person name="van der Lee T.A.J."/>
        </authorList>
    </citation>
    <scope>NUCLEOTIDE SEQUENCE [LARGE SCALE GENOMIC DNA]</scope>
    <source>
        <strain evidence="8 9">LEV6574</strain>
    </source>
</reference>
<dbReference type="Gene3D" id="3.30.420.10">
    <property type="entry name" value="Ribonuclease H-like superfamily/Ribonuclease H"/>
    <property type="match status" value="2"/>
</dbReference>